<reference evidence="1 3" key="1">
    <citation type="journal article" date="2012" name="Science">
        <title>The Paleozoic origin of enzymatic lignin decomposition reconstructed from 31 fungal genomes.</title>
        <authorList>
            <person name="Floudas D."/>
            <person name="Binder M."/>
            <person name="Riley R."/>
            <person name="Barry K."/>
            <person name="Blanchette R.A."/>
            <person name="Henrissat B."/>
            <person name="Martinez A.T."/>
            <person name="Otillar R."/>
            <person name="Spatafora J.W."/>
            <person name="Yadav J.S."/>
            <person name="Aerts A."/>
            <person name="Benoit I."/>
            <person name="Boyd A."/>
            <person name="Carlson A."/>
            <person name="Copeland A."/>
            <person name="Coutinho P.M."/>
            <person name="de Vries R.P."/>
            <person name="Ferreira P."/>
            <person name="Findley K."/>
            <person name="Foster B."/>
            <person name="Gaskell J."/>
            <person name="Glotzer D."/>
            <person name="Gorecki P."/>
            <person name="Heitman J."/>
            <person name="Hesse C."/>
            <person name="Hori C."/>
            <person name="Igarashi K."/>
            <person name="Jurgens J.A."/>
            <person name="Kallen N."/>
            <person name="Kersten P."/>
            <person name="Kohler A."/>
            <person name="Kuees U."/>
            <person name="Kumar T.K.A."/>
            <person name="Kuo A."/>
            <person name="LaButti K."/>
            <person name="Larrondo L.F."/>
            <person name="Lindquist E."/>
            <person name="Ling A."/>
            <person name="Lombard V."/>
            <person name="Lucas S."/>
            <person name="Lundell T."/>
            <person name="Martin R."/>
            <person name="McLaughlin D.J."/>
            <person name="Morgenstern I."/>
            <person name="Morin E."/>
            <person name="Murat C."/>
            <person name="Nagy L.G."/>
            <person name="Nolan M."/>
            <person name="Ohm R.A."/>
            <person name="Patyshakuliyeva A."/>
            <person name="Rokas A."/>
            <person name="Ruiz-Duenas F.J."/>
            <person name="Sabat G."/>
            <person name="Salamov A."/>
            <person name="Samejima M."/>
            <person name="Schmutz J."/>
            <person name="Slot J.C."/>
            <person name="St John F."/>
            <person name="Stenlid J."/>
            <person name="Sun H."/>
            <person name="Sun S."/>
            <person name="Syed K."/>
            <person name="Tsang A."/>
            <person name="Wiebenga A."/>
            <person name="Young D."/>
            <person name="Pisabarro A."/>
            <person name="Eastwood D.C."/>
            <person name="Martin F."/>
            <person name="Cullen D."/>
            <person name="Grigoriev I.V."/>
            <person name="Hibbett D.S."/>
        </authorList>
    </citation>
    <scope>NUCLEOTIDE SEQUENCE</scope>
    <source>
        <strain evidence="3">FP-58527</strain>
        <strain evidence="1">FP-58527 SS1</strain>
    </source>
</reference>
<dbReference type="HOGENOM" id="CLU_181926_0_0_1"/>
<accession>S8DGD0</accession>
<gene>
    <name evidence="2" type="ORF">FOMPIDRAFT_1092168</name>
    <name evidence="1" type="ORF">FOMPIDRAFT_1107510</name>
</gene>
<proteinExistence type="predicted"/>
<feature type="non-terminal residue" evidence="1">
    <location>
        <position position="79"/>
    </location>
</feature>
<dbReference type="OrthoDB" id="2757150at2759"/>
<dbReference type="AlphaFoldDB" id="S8DGD0"/>
<evidence type="ECO:0000313" key="1">
    <source>
        <dbReference type="EMBL" id="EPS92631.1"/>
    </source>
</evidence>
<name>S8DGD0_FOMSC</name>
<feature type="non-terminal residue" evidence="1">
    <location>
        <position position="1"/>
    </location>
</feature>
<organism evidence="1 3">
    <name type="scientific">Fomitopsis schrenkii</name>
    <name type="common">Brown rot fungus</name>
    <dbReference type="NCBI Taxonomy" id="2126942"/>
    <lineage>
        <taxon>Eukaryota</taxon>
        <taxon>Fungi</taxon>
        <taxon>Dikarya</taxon>
        <taxon>Basidiomycota</taxon>
        <taxon>Agaricomycotina</taxon>
        <taxon>Agaricomycetes</taxon>
        <taxon>Polyporales</taxon>
        <taxon>Fomitopsis</taxon>
    </lineage>
</organism>
<keyword evidence="3" id="KW-1185">Reference proteome</keyword>
<protein>
    <submittedName>
        <fullName evidence="1">Uncharacterized protein</fullName>
    </submittedName>
</protein>
<sequence length="79" mass="9300">GELTKDARARMRYNDHDFWRHVVRKYGYRLAGWPTSIPFTNLSNLRGGRGPIEELLHMWKTEVLTFVRVNSLDEALALR</sequence>
<dbReference type="EMBL" id="KE504424">
    <property type="protein sequence ID" value="EPS92631.1"/>
    <property type="molecule type" value="Genomic_DNA"/>
</dbReference>
<dbReference type="EMBL" id="KE504273">
    <property type="protein sequence ID" value="EPS93466.1"/>
    <property type="molecule type" value="Genomic_DNA"/>
</dbReference>
<evidence type="ECO:0000313" key="3">
    <source>
        <dbReference type="Proteomes" id="UP000015241"/>
    </source>
</evidence>
<reference evidence="1" key="2">
    <citation type="submission" date="2013-06" db="EMBL/GenBank/DDBJ databases">
        <authorList>
            <consortium name="DOE Joint Genome Institute"/>
            <person name="Riley R."/>
            <person name="Floudas D."/>
            <person name="Binder M."/>
            <person name="Barry K."/>
            <person name="Blanchette R.A."/>
            <person name="Henrissat B."/>
            <person name="Martinez A.T."/>
            <person name="Otillar R."/>
            <person name="Spatafora J.W."/>
            <person name="Yadav J.S."/>
            <person name="Aerts A."/>
            <person name="Benoit I."/>
            <person name="Boyd A."/>
            <person name="Carlson A."/>
            <person name="Copeland A."/>
            <person name="Coutinho P.M."/>
            <person name="De Vries R.P."/>
            <person name="Ferreira P."/>
            <person name="Findley K."/>
            <person name="Foster B."/>
            <person name="Gaskell J."/>
            <person name="Glotzer D."/>
            <person name="Gorecki P."/>
            <person name="Heitman J."/>
            <person name="Hesse C."/>
            <person name="Hori C."/>
            <person name="Igarashi K."/>
            <person name="Jurgens J.A."/>
            <person name="Kallen N."/>
            <person name="Kersten P."/>
            <person name="Kohler A."/>
            <person name="Kues U."/>
            <person name="Kumar T.K."/>
            <person name="Kuo A."/>
            <person name="LaButti K."/>
            <person name="Larrondo L.F."/>
            <person name="Lindquist E."/>
            <person name="Ling A."/>
            <person name="Lombard V."/>
            <person name="Lucas S."/>
            <person name="Lundell T."/>
            <person name="Martin R."/>
            <person name="McLaughlin D.J."/>
            <person name="Morgenstern I."/>
            <person name="Morin E."/>
            <person name="Murat C."/>
            <person name="Nagy L.G."/>
            <person name="Nolan M."/>
            <person name="Ohm R.A."/>
            <person name="Patyshakuliyeva A."/>
            <person name="Rokas A."/>
            <person name="Ruiz-Duenas F.J."/>
            <person name="Sabat G."/>
            <person name="Salamov A."/>
            <person name="Samejima M."/>
            <person name="Schmutz J."/>
            <person name="Slot J.C."/>
            <person name="St John F."/>
            <person name="Stenlid J."/>
            <person name="Sun H."/>
            <person name="Sun S."/>
            <person name="Syed K."/>
            <person name="Tsang A."/>
            <person name="Wiebenga A."/>
            <person name="Young D."/>
            <person name="Pisabarro A."/>
            <person name="Eastwood D.C."/>
            <person name="Martin F."/>
            <person name="Cullen D."/>
            <person name="Hibbett D.S."/>
            <person name="Grigoriev I.V."/>
        </authorList>
    </citation>
    <scope>NUCLEOTIDE SEQUENCE</scope>
    <source>
        <strain evidence="1">FP-58527 SS1</strain>
    </source>
</reference>
<evidence type="ECO:0000313" key="2">
    <source>
        <dbReference type="EMBL" id="EPS93466.1"/>
    </source>
</evidence>
<dbReference type="Proteomes" id="UP000015241">
    <property type="component" value="Unassembled WGS sequence"/>
</dbReference>
<dbReference type="STRING" id="743788.S8DGD0"/>